<evidence type="ECO:0000313" key="7">
    <source>
        <dbReference type="Proteomes" id="UP000054107"/>
    </source>
</evidence>
<dbReference type="SMART" id="SM00326">
    <property type="entry name" value="SH3"/>
    <property type="match status" value="1"/>
</dbReference>
<dbReference type="InterPro" id="IPR048266">
    <property type="entry name" value="Rax2-like_second"/>
</dbReference>
<dbReference type="SUPFAM" id="SSF82171">
    <property type="entry name" value="DPP6 N-terminal domain-like"/>
    <property type="match status" value="1"/>
</dbReference>
<reference evidence="6 7" key="1">
    <citation type="submission" date="2014-09" db="EMBL/GenBank/DDBJ databases">
        <authorList>
            <person name="Ellenberger Sabrina"/>
        </authorList>
    </citation>
    <scope>NUCLEOTIDE SEQUENCE [LARGE SCALE GENOMIC DNA]</scope>
    <source>
        <strain evidence="6 7">CBS 412.66</strain>
    </source>
</reference>
<dbReference type="PROSITE" id="PS50002">
    <property type="entry name" value="SH3"/>
    <property type="match status" value="1"/>
</dbReference>
<evidence type="ECO:0000256" key="4">
    <source>
        <dbReference type="SAM" id="SignalP"/>
    </source>
</evidence>
<dbReference type="GO" id="GO:1902929">
    <property type="term" value="C:plasma membrane of growing cell tip"/>
    <property type="evidence" value="ECO:0007669"/>
    <property type="project" value="TreeGrafter"/>
</dbReference>
<name>A0A0B7MZ23_9FUNG</name>
<gene>
    <name evidence="6" type="primary">PARPA_05111.1 scaffold 16505</name>
</gene>
<keyword evidence="3" id="KW-1133">Transmembrane helix</keyword>
<feature type="chain" id="PRO_5002137700" description="SH3 domain-containing protein" evidence="4">
    <location>
        <begin position="20"/>
        <end position="1296"/>
    </location>
</feature>
<dbReference type="Proteomes" id="UP000054107">
    <property type="component" value="Unassembled WGS sequence"/>
</dbReference>
<dbReference type="PANTHER" id="PTHR31778:SF2">
    <property type="entry name" value="BUD SITE SELECTION PROTEIN RAX2"/>
    <property type="match status" value="1"/>
</dbReference>
<dbReference type="Gene3D" id="2.30.30.40">
    <property type="entry name" value="SH3 Domains"/>
    <property type="match status" value="1"/>
</dbReference>
<evidence type="ECO:0000259" key="5">
    <source>
        <dbReference type="PROSITE" id="PS50002"/>
    </source>
</evidence>
<dbReference type="PANTHER" id="PTHR31778">
    <property type="entry name" value="BUD SITE SELECTION PROTEIN RAX2"/>
    <property type="match status" value="1"/>
</dbReference>
<accession>A0A0B7MZ23</accession>
<dbReference type="SUPFAM" id="SSF50044">
    <property type="entry name" value="SH3-domain"/>
    <property type="match status" value="1"/>
</dbReference>
<evidence type="ECO:0000313" key="6">
    <source>
        <dbReference type="EMBL" id="CEP11286.1"/>
    </source>
</evidence>
<dbReference type="InterPro" id="IPR036028">
    <property type="entry name" value="SH3-like_dom_sf"/>
</dbReference>
<dbReference type="Pfam" id="PF14604">
    <property type="entry name" value="SH3_9"/>
    <property type="match status" value="1"/>
</dbReference>
<keyword evidence="1 2" id="KW-0728">SH3 domain</keyword>
<dbReference type="SUPFAM" id="SSF50965">
    <property type="entry name" value="Galactose oxidase, central domain"/>
    <property type="match status" value="1"/>
</dbReference>
<evidence type="ECO:0000256" key="2">
    <source>
        <dbReference type="PROSITE-ProRule" id="PRU00192"/>
    </source>
</evidence>
<keyword evidence="4" id="KW-0732">Signal</keyword>
<dbReference type="OrthoDB" id="2503993at2759"/>
<dbReference type="InterPro" id="IPR011043">
    <property type="entry name" value="Gal_Oxase/kelch_b-propeller"/>
</dbReference>
<dbReference type="InterPro" id="IPR048265">
    <property type="entry name" value="Rax2-like_third"/>
</dbReference>
<evidence type="ECO:0000256" key="1">
    <source>
        <dbReference type="ARBA" id="ARBA00022443"/>
    </source>
</evidence>
<feature type="transmembrane region" description="Helical" evidence="3">
    <location>
        <begin position="1083"/>
        <end position="1113"/>
    </location>
</feature>
<dbReference type="CDD" id="cd00174">
    <property type="entry name" value="SH3"/>
    <property type="match status" value="1"/>
</dbReference>
<protein>
    <recommendedName>
        <fullName evidence="5">SH3 domain-containing protein</fullName>
    </recommendedName>
</protein>
<feature type="signal peptide" evidence="4">
    <location>
        <begin position="1"/>
        <end position="19"/>
    </location>
</feature>
<dbReference type="Pfam" id="PF20843">
    <property type="entry name" value="Rax2_3"/>
    <property type="match status" value="1"/>
</dbReference>
<feature type="domain" description="SH3" evidence="5">
    <location>
        <begin position="1235"/>
        <end position="1296"/>
    </location>
</feature>
<keyword evidence="7" id="KW-1185">Reference proteome</keyword>
<dbReference type="STRING" id="35722.A0A0B7MZ23"/>
<dbReference type="InterPro" id="IPR001452">
    <property type="entry name" value="SH3_domain"/>
</dbReference>
<proteinExistence type="predicted"/>
<evidence type="ECO:0000256" key="3">
    <source>
        <dbReference type="SAM" id="Phobius"/>
    </source>
</evidence>
<organism evidence="6 7">
    <name type="scientific">Parasitella parasitica</name>
    <dbReference type="NCBI Taxonomy" id="35722"/>
    <lineage>
        <taxon>Eukaryota</taxon>
        <taxon>Fungi</taxon>
        <taxon>Fungi incertae sedis</taxon>
        <taxon>Mucoromycota</taxon>
        <taxon>Mucoromycotina</taxon>
        <taxon>Mucoromycetes</taxon>
        <taxon>Mucorales</taxon>
        <taxon>Mucorineae</taxon>
        <taxon>Mucoraceae</taxon>
        <taxon>Parasitella</taxon>
    </lineage>
</organism>
<dbReference type="Pfam" id="PF12768">
    <property type="entry name" value="Rax2"/>
    <property type="match status" value="1"/>
</dbReference>
<dbReference type="Pfam" id="PF20842">
    <property type="entry name" value="Rax2_2"/>
    <property type="match status" value="1"/>
</dbReference>
<dbReference type="InterPro" id="IPR024982">
    <property type="entry name" value="Rax2-like_C"/>
</dbReference>
<dbReference type="EMBL" id="LN726018">
    <property type="protein sequence ID" value="CEP11286.1"/>
    <property type="molecule type" value="Genomic_DNA"/>
</dbReference>
<keyword evidence="3" id="KW-0472">Membrane</keyword>
<sequence>MMWFTVAFLSLLSFEFVKSIEIDEIGQLGFAGNYAGISNVKSNNQFESIDNTNLIQQKNDVFEKIAAFNGNITAYCSIENDIFLGGHFETVNETIFNHIVKYSTQSNQFQPLAQGLNGSVYSLYCDEIDHIVYVGGNFTGNAIQWNITNNQWTQLPWKGFNGPVYTITKNIKYNTILFGGRFDATGDGQFFNSNTSQLVPLSSPTSISSGNGALYGSFNDPNNIICPAKPSPESEGNPWYLQDGVPGYWDANFINPIEPTVFRLSNTHTERGTISFNILALGSNEYFNLSFVDPASQQVVQCSTDCTLLNDTFQDFTVVDLMKSSGIRININSWYGDGGGLGYVQVFQSDISVNPHLNTNNDPQCNPSASSTQTSVTGNWQDVYVYGYYQTVLEANMPFSELATSNVALVYEPNIPAQGQYDIYATTPGCVGSSNCFQRTQVEYQLKLSPGVEATIVSDQNTFSDRRTLLYSGLISPITSTFRPSITLKPAANATKPDGDDVSIMADTIEFVRNVTAPPLVSILEYTPSLNNGSDSAAISWKPLNQQLSLGSTVCSIDATDGDILYIGGQFISPTNITSVGYQNIVSYSKPLGQLIPLENKSISGLNGKVSKLVLHATRGEFNSTISTGIANISNVAQFDTAKKTWKSLANGVDGPVDNLILSTNNDTLSVSGSFRYRLSPEPKLSIGNALWDISKQAWIERKSLIVGTIAADVTKEQRYFAGTLLGAQTYRADLVTSNNLTASSVVLNQSSIITAGVTWMNNQTRPFTPVTIIAAYSNNTTTVSMYKHQSWTLIDTFNGKVNTLAAFENKLFVGGQFPPIQNRSASLAMYDLTGNNRLITVSGPLDANGNPGIVNTVKIHPDGKRIMIGGQFTRVGLFDCVAICIMDPNIRQWNNLALGLEGTIHDIVTYPGQNGQKVTVVGNLQVQSNPTNFATLSGTDTLWTSQPTTEQLPGIPTTAVNAMESEILIAGTSSSDYFVGSVNEGKFTSIAANLGPGTNINQLLLVPVKSSTEERFPVGTKNMLLAVGHLNVNSFGNASAALYDGSKWNPYLLTTQLNGQPGIIYQIIHTTDFNGIRKAHKYLSVAAVILISIAISTAILFTMSAAGFLYLFRKHKNAQGPNAMPPWTPSNRLIDTFGIFSTGTLGASAIAATTPAATTTAATLATSRSVAGPSNTTSRTVFTHDDGGDLGVSPSTTIVNPLPISAAAAAAGILSFDAMVASAKASHAGAISETNPKLFHAKYPFKAQEYGELSLDAGDTIVVTDTTDNIWWLGYKDGGANRPLSGVFPSNYVQP</sequence>
<keyword evidence="3" id="KW-0812">Transmembrane</keyword>